<evidence type="ECO:0000256" key="1">
    <source>
        <dbReference type="ARBA" id="ARBA00004117"/>
    </source>
</evidence>
<keyword evidence="5" id="KW-0969">Cilium</keyword>
<dbReference type="RefSeq" id="WP_021866066.1">
    <property type="nucleotide sequence ID" value="NZ_JACOPD010000006.1"/>
</dbReference>
<dbReference type="PANTHER" id="PTHR34653:SF1">
    <property type="entry name" value="FLAGELLAR HOOK-BASAL BODY COMPLEX PROTEIN FLIE"/>
    <property type="match status" value="1"/>
</dbReference>
<proteinExistence type="inferred from homology"/>
<dbReference type="HAMAP" id="MF_00724">
    <property type="entry name" value="FliE"/>
    <property type="match status" value="1"/>
</dbReference>
<dbReference type="PANTHER" id="PTHR34653">
    <property type="match status" value="1"/>
</dbReference>
<organism evidence="5 6">
    <name type="scientific">Lachnospira hominis</name>
    <name type="common">ex Liu et al. 2021</name>
    <dbReference type="NCBI Taxonomy" id="2763051"/>
    <lineage>
        <taxon>Bacteria</taxon>
        <taxon>Bacillati</taxon>
        <taxon>Bacillota</taxon>
        <taxon>Clostridia</taxon>
        <taxon>Lachnospirales</taxon>
        <taxon>Lachnospiraceae</taxon>
        <taxon>Lachnospira</taxon>
    </lineage>
</organism>
<keyword evidence="5" id="KW-0966">Cell projection</keyword>
<gene>
    <name evidence="4" type="primary">fliE</name>
    <name evidence="5" type="ORF">H8S01_09450</name>
</gene>
<dbReference type="InterPro" id="IPR001624">
    <property type="entry name" value="FliE"/>
</dbReference>
<reference evidence="5 6" key="1">
    <citation type="submission" date="2020-08" db="EMBL/GenBank/DDBJ databases">
        <title>Genome public.</title>
        <authorList>
            <person name="Liu C."/>
            <person name="Sun Q."/>
        </authorList>
    </citation>
    <scope>NUCLEOTIDE SEQUENCE [LARGE SCALE GENOMIC DNA]</scope>
    <source>
        <strain evidence="5 6">NSJ-43</strain>
    </source>
</reference>
<keyword evidence="3 4" id="KW-0975">Bacterial flagellum</keyword>
<dbReference type="Pfam" id="PF02049">
    <property type="entry name" value="FliE"/>
    <property type="match status" value="1"/>
</dbReference>
<evidence type="ECO:0000313" key="6">
    <source>
        <dbReference type="Proteomes" id="UP000628463"/>
    </source>
</evidence>
<evidence type="ECO:0000256" key="4">
    <source>
        <dbReference type="HAMAP-Rule" id="MF_00724"/>
    </source>
</evidence>
<keyword evidence="5" id="KW-0282">Flagellum</keyword>
<name>A0ABR7G165_9FIRM</name>
<dbReference type="Proteomes" id="UP000628463">
    <property type="component" value="Unassembled WGS sequence"/>
</dbReference>
<dbReference type="EMBL" id="JACOPD010000006">
    <property type="protein sequence ID" value="MBC5681185.1"/>
    <property type="molecule type" value="Genomic_DNA"/>
</dbReference>
<evidence type="ECO:0000256" key="2">
    <source>
        <dbReference type="ARBA" id="ARBA00009272"/>
    </source>
</evidence>
<comment type="caution">
    <text evidence="5">The sequence shown here is derived from an EMBL/GenBank/DDBJ whole genome shotgun (WGS) entry which is preliminary data.</text>
</comment>
<comment type="similarity">
    <text evidence="2 4">Belongs to the FliE family.</text>
</comment>
<accession>A0ABR7G165</accession>
<sequence length="112" mass="12141">MDVTSAINSLGNDYVAKVTDAMKQSAAVNNTNGSAANQTFDSIFNAVSGLVNSTNDYVQQAQQAEIDFALGKMTNTHELGVYQQQANIALQFTVAVRDKALEAYKEIMNMQI</sequence>
<keyword evidence="6" id="KW-1185">Reference proteome</keyword>
<evidence type="ECO:0000313" key="5">
    <source>
        <dbReference type="EMBL" id="MBC5681185.1"/>
    </source>
</evidence>
<protein>
    <recommendedName>
        <fullName evidence="4">Flagellar hook-basal body complex protein FliE</fullName>
    </recommendedName>
</protein>
<evidence type="ECO:0000256" key="3">
    <source>
        <dbReference type="ARBA" id="ARBA00023143"/>
    </source>
</evidence>
<comment type="subcellular location">
    <subcellularLocation>
        <location evidence="1 4">Bacterial flagellum basal body</location>
    </subcellularLocation>
</comment>